<evidence type="ECO:0000256" key="5">
    <source>
        <dbReference type="ARBA" id="ARBA00022989"/>
    </source>
</evidence>
<dbReference type="Pfam" id="PF00884">
    <property type="entry name" value="Sulfatase"/>
    <property type="match status" value="1"/>
</dbReference>
<dbReference type="EMBL" id="CP028519">
    <property type="protein sequence ID" value="AVY93302.1"/>
    <property type="molecule type" value="Genomic_DNA"/>
</dbReference>
<feature type="transmembrane region" description="Helical" evidence="8">
    <location>
        <begin position="57"/>
        <end position="79"/>
    </location>
</feature>
<organism evidence="10 11">
    <name type="scientific">Microvirgula aerodenitrificans</name>
    <dbReference type="NCBI Taxonomy" id="57480"/>
    <lineage>
        <taxon>Bacteria</taxon>
        <taxon>Pseudomonadati</taxon>
        <taxon>Pseudomonadota</taxon>
        <taxon>Betaproteobacteria</taxon>
        <taxon>Neisseriales</taxon>
        <taxon>Aquaspirillaceae</taxon>
        <taxon>Microvirgula</taxon>
    </lineage>
</organism>
<evidence type="ECO:0000259" key="9">
    <source>
        <dbReference type="Pfam" id="PF00884"/>
    </source>
</evidence>
<dbReference type="STRING" id="1122240.GCA_000620105_00546"/>
<proteinExistence type="inferred from homology"/>
<evidence type="ECO:0000256" key="7">
    <source>
        <dbReference type="ARBA" id="ARBA00038481"/>
    </source>
</evidence>
<keyword evidence="3" id="KW-0808">Transferase</keyword>
<reference evidence="10 11" key="1">
    <citation type="submission" date="2018-04" db="EMBL/GenBank/DDBJ databases">
        <title>Denitrifier Microvirgula.</title>
        <authorList>
            <person name="Anderson E."/>
            <person name="Jang J."/>
            <person name="Ishii S."/>
        </authorList>
    </citation>
    <scope>NUCLEOTIDE SEQUENCE [LARGE SCALE GENOMIC DNA]</scope>
    <source>
        <strain evidence="10 11">BE2.4</strain>
    </source>
</reference>
<comment type="subcellular location">
    <subcellularLocation>
        <location evidence="1">Cell membrane</location>
        <topology evidence="1">Multi-pass membrane protein</topology>
    </subcellularLocation>
</comment>
<dbReference type="SUPFAM" id="SSF53649">
    <property type="entry name" value="Alkaline phosphatase-like"/>
    <property type="match status" value="1"/>
</dbReference>
<gene>
    <name evidence="10" type="ORF">DAI18_04025</name>
</gene>
<keyword evidence="4 8" id="KW-0812">Transmembrane</keyword>
<evidence type="ECO:0000313" key="11">
    <source>
        <dbReference type="Proteomes" id="UP000244173"/>
    </source>
</evidence>
<dbReference type="GO" id="GO:0009244">
    <property type="term" value="P:lipopolysaccharide core region biosynthetic process"/>
    <property type="evidence" value="ECO:0007669"/>
    <property type="project" value="TreeGrafter"/>
</dbReference>
<evidence type="ECO:0000256" key="6">
    <source>
        <dbReference type="ARBA" id="ARBA00023136"/>
    </source>
</evidence>
<dbReference type="OrthoDB" id="9786870at2"/>
<keyword evidence="11" id="KW-1185">Reference proteome</keyword>
<keyword evidence="5 8" id="KW-1133">Transmembrane helix</keyword>
<dbReference type="InterPro" id="IPR058130">
    <property type="entry name" value="PEA_transf_C"/>
</dbReference>
<dbReference type="KEGG" id="maer:DAI18_04025"/>
<dbReference type="Proteomes" id="UP000244173">
    <property type="component" value="Chromosome"/>
</dbReference>
<evidence type="ECO:0000256" key="4">
    <source>
        <dbReference type="ARBA" id="ARBA00022692"/>
    </source>
</evidence>
<evidence type="ECO:0000256" key="3">
    <source>
        <dbReference type="ARBA" id="ARBA00022679"/>
    </source>
</evidence>
<dbReference type="GO" id="GO:0016776">
    <property type="term" value="F:phosphotransferase activity, phosphate group as acceptor"/>
    <property type="evidence" value="ECO:0007669"/>
    <property type="project" value="TreeGrafter"/>
</dbReference>
<accession>A0A2S0P7I3</accession>
<keyword evidence="6 8" id="KW-0472">Membrane</keyword>
<feature type="transmembrane region" description="Helical" evidence="8">
    <location>
        <begin position="106"/>
        <end position="123"/>
    </location>
</feature>
<evidence type="ECO:0000256" key="8">
    <source>
        <dbReference type="SAM" id="Phobius"/>
    </source>
</evidence>
<name>A0A2S0P7I3_9NEIS</name>
<dbReference type="GO" id="GO:0005886">
    <property type="term" value="C:plasma membrane"/>
    <property type="evidence" value="ECO:0007669"/>
    <property type="project" value="UniProtKB-SubCell"/>
</dbReference>
<feature type="domain" description="Sulfatase N-terminal" evidence="9">
    <location>
        <begin position="215"/>
        <end position="479"/>
    </location>
</feature>
<dbReference type="PANTHER" id="PTHR30443">
    <property type="entry name" value="INNER MEMBRANE PROTEIN"/>
    <property type="match status" value="1"/>
</dbReference>
<dbReference type="CDD" id="cd16017">
    <property type="entry name" value="LptA"/>
    <property type="match status" value="1"/>
</dbReference>
<comment type="similarity">
    <text evidence="7">Belongs to the phosphoethanolamine transferase family.</text>
</comment>
<keyword evidence="2" id="KW-1003">Cell membrane</keyword>
<dbReference type="RefSeq" id="WP_107888792.1">
    <property type="nucleotide sequence ID" value="NZ_CP028519.1"/>
</dbReference>
<dbReference type="Gene3D" id="3.40.720.10">
    <property type="entry name" value="Alkaline Phosphatase, subunit A"/>
    <property type="match status" value="1"/>
</dbReference>
<dbReference type="InterPro" id="IPR017850">
    <property type="entry name" value="Alkaline_phosphatase_core_sf"/>
</dbReference>
<dbReference type="AlphaFoldDB" id="A0A2S0P7I3"/>
<evidence type="ECO:0000313" key="10">
    <source>
        <dbReference type="EMBL" id="AVY93302.1"/>
    </source>
</evidence>
<feature type="transmembrane region" description="Helical" evidence="8">
    <location>
        <begin position="32"/>
        <end position="50"/>
    </location>
</feature>
<dbReference type="InterPro" id="IPR000917">
    <property type="entry name" value="Sulfatase_N"/>
</dbReference>
<evidence type="ECO:0000256" key="2">
    <source>
        <dbReference type="ARBA" id="ARBA00022475"/>
    </source>
</evidence>
<dbReference type="PANTHER" id="PTHR30443:SF4">
    <property type="entry name" value="PHOSPHOETHANOLAMINE TRANSFERASE OPGE-RELATED"/>
    <property type="match status" value="1"/>
</dbReference>
<evidence type="ECO:0000256" key="1">
    <source>
        <dbReference type="ARBA" id="ARBA00004651"/>
    </source>
</evidence>
<dbReference type="InterPro" id="IPR040423">
    <property type="entry name" value="PEA_transferase"/>
</dbReference>
<protein>
    <recommendedName>
        <fullName evidence="9">Sulfatase N-terminal domain-containing protein</fullName>
    </recommendedName>
</protein>
<sequence length="526" mass="58632">MPGRLLPLFLLAFCSLLPCLFMLGHTGNSVVLKIYVTSITMLLLCALLWRHRLTQPLSLLLCALLAANFGLSLFSYSLYQAPFNDGFALSILETHPDESFEMLAMYWPYLAVTTVSAIGLMLLTRKLSRRLPTRVLQAGSLLFAAFMSVTYAKAAYHDDSSQPRRWVPSAYLMEKSALFNASYFIAALNDSQLIGEISQRKVRHHIEQRPTGIDTYVVVIGESARRQSMNLYGYPQPDTPQANAQRQNMLLFNDAIAAAPLTVLAVPLSLSIASPARFELHDYADNIIGLAGEAGYRTYWLSAQDAYGSYANAVTAIALNAREKAWVSGDHDFSLLPHLDKALQQPGRKVIFLHLMGSHSSACKRFPSGAATLHEQGAYDSCYVNSIRYTDSLLGQVFARLKGQRASVLYYSDHGQERTPDNGGTYYHGGEYPSQEAYRVPQFIWYSDAVPRDRTRTGQVNAPYSTADNYYLMMNWLGIRTGVRDCASPLSDCYAPPSSITVLNAARRKLDYHRLPDNVRLARAAR</sequence>